<feature type="transmembrane region" description="Helical" evidence="8">
    <location>
        <begin position="145"/>
        <end position="168"/>
    </location>
</feature>
<feature type="transmembrane region" description="Helical" evidence="8">
    <location>
        <begin position="279"/>
        <end position="299"/>
    </location>
</feature>
<evidence type="ECO:0000256" key="3">
    <source>
        <dbReference type="ARBA" id="ARBA00022448"/>
    </source>
</evidence>
<feature type="transmembrane region" description="Helical" evidence="8">
    <location>
        <begin position="174"/>
        <end position="196"/>
    </location>
</feature>
<feature type="transmembrane region" description="Helical" evidence="8">
    <location>
        <begin position="86"/>
        <end position="107"/>
    </location>
</feature>
<feature type="transmembrane region" description="Helical" evidence="8">
    <location>
        <begin position="482"/>
        <end position="500"/>
    </location>
</feature>
<dbReference type="InterPro" id="IPR004638">
    <property type="entry name" value="EmrB-like"/>
</dbReference>
<evidence type="ECO:0000256" key="7">
    <source>
        <dbReference type="ARBA" id="ARBA00023136"/>
    </source>
</evidence>
<dbReference type="PANTHER" id="PTHR42718:SF9">
    <property type="entry name" value="MAJOR FACILITATOR SUPERFAMILY MULTIDRUG TRANSPORTER MFSC"/>
    <property type="match status" value="1"/>
</dbReference>
<evidence type="ECO:0000259" key="9">
    <source>
        <dbReference type="PROSITE" id="PS50850"/>
    </source>
</evidence>
<keyword evidence="7 8" id="KW-0472">Membrane</keyword>
<comment type="caution">
    <text evidence="10">The sequence shown here is derived from an EMBL/GenBank/DDBJ whole genome shotgun (WGS) entry which is preliminary data.</text>
</comment>
<dbReference type="InterPro" id="IPR036259">
    <property type="entry name" value="MFS_trans_sf"/>
</dbReference>
<evidence type="ECO:0000313" key="10">
    <source>
        <dbReference type="EMBL" id="MFC0592950.1"/>
    </source>
</evidence>
<dbReference type="NCBIfam" id="TIGR00711">
    <property type="entry name" value="efflux_EmrB"/>
    <property type="match status" value="1"/>
</dbReference>
<name>A0ABV6PSZ8_9BURK</name>
<feature type="transmembrane region" description="Helical" evidence="8">
    <location>
        <begin position="21"/>
        <end position="40"/>
    </location>
</feature>
<feature type="domain" description="Major facilitator superfamily (MFS) profile" evidence="9">
    <location>
        <begin position="22"/>
        <end position="505"/>
    </location>
</feature>
<feature type="transmembrane region" description="Helical" evidence="8">
    <location>
        <begin position="365"/>
        <end position="389"/>
    </location>
</feature>
<dbReference type="EMBL" id="JBHLTN010000018">
    <property type="protein sequence ID" value="MFC0592950.1"/>
    <property type="molecule type" value="Genomic_DNA"/>
</dbReference>
<feature type="transmembrane region" description="Helical" evidence="8">
    <location>
        <begin position="208"/>
        <end position="227"/>
    </location>
</feature>
<feature type="transmembrane region" description="Helical" evidence="8">
    <location>
        <begin position="410"/>
        <end position="428"/>
    </location>
</feature>
<keyword evidence="6 8" id="KW-1133">Transmembrane helix</keyword>
<dbReference type="Pfam" id="PF07690">
    <property type="entry name" value="MFS_1"/>
    <property type="match status" value="1"/>
</dbReference>
<evidence type="ECO:0000256" key="2">
    <source>
        <dbReference type="ARBA" id="ARBA00008537"/>
    </source>
</evidence>
<dbReference type="PROSITE" id="PS50850">
    <property type="entry name" value="MFS"/>
    <property type="match status" value="1"/>
</dbReference>
<gene>
    <name evidence="10" type="ORF">ACFFGG_10295</name>
</gene>
<evidence type="ECO:0000256" key="4">
    <source>
        <dbReference type="ARBA" id="ARBA00022475"/>
    </source>
</evidence>
<organism evidence="10 11">
    <name type="scientific">Ottowia pentelensis</name>
    <dbReference type="NCBI Taxonomy" id="511108"/>
    <lineage>
        <taxon>Bacteria</taxon>
        <taxon>Pseudomonadati</taxon>
        <taxon>Pseudomonadota</taxon>
        <taxon>Betaproteobacteria</taxon>
        <taxon>Burkholderiales</taxon>
        <taxon>Comamonadaceae</taxon>
        <taxon>Ottowia</taxon>
    </lineage>
</organism>
<evidence type="ECO:0000256" key="8">
    <source>
        <dbReference type="SAM" id="Phobius"/>
    </source>
</evidence>
<feature type="transmembrane region" description="Helical" evidence="8">
    <location>
        <begin position="342"/>
        <end position="359"/>
    </location>
</feature>
<keyword evidence="4" id="KW-1003">Cell membrane</keyword>
<protein>
    <submittedName>
        <fullName evidence="10">DHA2 family efflux MFS transporter permease subunit</fullName>
    </submittedName>
</protein>
<reference evidence="10 11" key="1">
    <citation type="submission" date="2024-09" db="EMBL/GenBank/DDBJ databases">
        <authorList>
            <person name="Sun Q."/>
            <person name="Mori K."/>
        </authorList>
    </citation>
    <scope>NUCLEOTIDE SEQUENCE [LARGE SCALE GENOMIC DNA]</scope>
    <source>
        <strain evidence="10 11">NCAIM B.02336</strain>
    </source>
</reference>
<dbReference type="PRINTS" id="PR01036">
    <property type="entry name" value="TCRTETB"/>
</dbReference>
<dbReference type="PANTHER" id="PTHR42718">
    <property type="entry name" value="MAJOR FACILITATOR SUPERFAMILY MULTIDRUG TRANSPORTER MFSC"/>
    <property type="match status" value="1"/>
</dbReference>
<comment type="similarity">
    <text evidence="2">Belongs to the major facilitator superfamily. EmrB family.</text>
</comment>
<keyword evidence="5 8" id="KW-0812">Transmembrane</keyword>
<keyword evidence="11" id="KW-1185">Reference proteome</keyword>
<dbReference type="Proteomes" id="UP001589834">
    <property type="component" value="Unassembled WGS sequence"/>
</dbReference>
<sequence length="521" mass="55647">MASLAIAGAPPERFRPPSLPLATLGLSLGTFMQVLDMTIANVSLPTIAGNLSASVDQSTWVITSFTVCQAITLPMTGFLARRFGEVRLFISAVLLFSLFSLLCGFASSLGMLVVFRALQGAVCGPMYPITQSLMVEIYPRDKRGVALSIISMITVVAPIIGPVLGGWITDSYSWRWIFFINVPLGLLASALVWAQLHARAEAPVRERIDWVGVATLVLGVGALQILLDKGNDLDWFESSTIVVLAIVASVALAVWVIWELTDDQPLVDLRLFRHRNFAAGTLALVLGFSVVFSVALMLPQWLQHVLGYTPLWSGLAAAPVGVVPILTAYTVGRYAHRVDLRWLAAIAFAVMGTVCLRFGSFDTQVSFAVVALTELMMGAGIAIFFLPVLTILLSPLEGPAIAEGSGSATFMRTVGASFTVSIVTYLWVRGAAIQHAVLAEHINPFDAQVRAGMAAAGGAGRYLGTVNEIITQQALQISFNQVMNGLGLMCFLLIGVVWLARPPFVHGGKPGGDQPPPVDAG</sequence>
<dbReference type="Gene3D" id="1.20.1720.10">
    <property type="entry name" value="Multidrug resistance protein D"/>
    <property type="match status" value="2"/>
</dbReference>
<feature type="transmembrane region" description="Helical" evidence="8">
    <location>
        <begin position="311"/>
        <end position="330"/>
    </location>
</feature>
<proteinExistence type="inferred from homology"/>
<keyword evidence="3" id="KW-0813">Transport</keyword>
<dbReference type="RefSeq" id="WP_377482766.1">
    <property type="nucleotide sequence ID" value="NZ_JBHLTN010000018.1"/>
</dbReference>
<accession>A0ABV6PSZ8</accession>
<evidence type="ECO:0000256" key="6">
    <source>
        <dbReference type="ARBA" id="ARBA00022989"/>
    </source>
</evidence>
<dbReference type="SUPFAM" id="SSF103473">
    <property type="entry name" value="MFS general substrate transporter"/>
    <property type="match status" value="1"/>
</dbReference>
<evidence type="ECO:0000256" key="1">
    <source>
        <dbReference type="ARBA" id="ARBA00004651"/>
    </source>
</evidence>
<dbReference type="InterPro" id="IPR011701">
    <property type="entry name" value="MFS"/>
</dbReference>
<feature type="transmembrane region" description="Helical" evidence="8">
    <location>
        <begin position="239"/>
        <end position="258"/>
    </location>
</feature>
<comment type="subcellular location">
    <subcellularLocation>
        <location evidence="1">Cell membrane</location>
        <topology evidence="1">Multi-pass membrane protein</topology>
    </subcellularLocation>
</comment>
<evidence type="ECO:0000313" key="11">
    <source>
        <dbReference type="Proteomes" id="UP001589834"/>
    </source>
</evidence>
<feature type="transmembrane region" description="Helical" evidence="8">
    <location>
        <begin position="60"/>
        <end position="79"/>
    </location>
</feature>
<dbReference type="CDD" id="cd17503">
    <property type="entry name" value="MFS_LmrB_MDR_like"/>
    <property type="match status" value="1"/>
</dbReference>
<evidence type="ECO:0000256" key="5">
    <source>
        <dbReference type="ARBA" id="ARBA00022692"/>
    </source>
</evidence>
<dbReference type="InterPro" id="IPR020846">
    <property type="entry name" value="MFS_dom"/>
</dbReference>